<gene>
    <name evidence="2" type="ORF">Nepgr_005795</name>
</gene>
<organism evidence="2 3">
    <name type="scientific">Nepenthes gracilis</name>
    <name type="common">Slender pitcher plant</name>
    <dbReference type="NCBI Taxonomy" id="150966"/>
    <lineage>
        <taxon>Eukaryota</taxon>
        <taxon>Viridiplantae</taxon>
        <taxon>Streptophyta</taxon>
        <taxon>Embryophyta</taxon>
        <taxon>Tracheophyta</taxon>
        <taxon>Spermatophyta</taxon>
        <taxon>Magnoliopsida</taxon>
        <taxon>eudicotyledons</taxon>
        <taxon>Gunneridae</taxon>
        <taxon>Pentapetalae</taxon>
        <taxon>Caryophyllales</taxon>
        <taxon>Nepenthaceae</taxon>
        <taxon>Nepenthes</taxon>
    </lineage>
</organism>
<dbReference type="EMBL" id="BSYO01000004">
    <property type="protein sequence ID" value="GMH03956.1"/>
    <property type="molecule type" value="Genomic_DNA"/>
</dbReference>
<reference evidence="2" key="1">
    <citation type="submission" date="2023-05" db="EMBL/GenBank/DDBJ databases">
        <title>Nepenthes gracilis genome sequencing.</title>
        <authorList>
            <person name="Fukushima K."/>
        </authorList>
    </citation>
    <scope>NUCLEOTIDE SEQUENCE</scope>
    <source>
        <strain evidence="2">SING2019-196</strain>
    </source>
</reference>
<name>A0AAD3S404_NEPGR</name>
<dbReference type="PANTHER" id="PTHR36757:SF1">
    <property type="entry name" value="GENOME ASSEMBLY, CHROMOSOME: A04"/>
    <property type="match status" value="1"/>
</dbReference>
<feature type="region of interest" description="Disordered" evidence="1">
    <location>
        <begin position="185"/>
        <end position="211"/>
    </location>
</feature>
<protein>
    <submittedName>
        <fullName evidence="2">Uncharacterized protein</fullName>
    </submittedName>
</protein>
<dbReference type="PANTHER" id="PTHR36757">
    <property type="entry name" value="BNAANNG22500D PROTEIN"/>
    <property type="match status" value="1"/>
</dbReference>
<evidence type="ECO:0000313" key="2">
    <source>
        <dbReference type="EMBL" id="GMH03956.1"/>
    </source>
</evidence>
<keyword evidence="3" id="KW-1185">Reference proteome</keyword>
<comment type="caution">
    <text evidence="2">The sequence shown here is derived from an EMBL/GenBank/DDBJ whole genome shotgun (WGS) entry which is preliminary data.</text>
</comment>
<evidence type="ECO:0000256" key="1">
    <source>
        <dbReference type="SAM" id="MobiDB-lite"/>
    </source>
</evidence>
<evidence type="ECO:0000313" key="3">
    <source>
        <dbReference type="Proteomes" id="UP001279734"/>
    </source>
</evidence>
<proteinExistence type="predicted"/>
<feature type="compositionally biased region" description="Polar residues" evidence="1">
    <location>
        <begin position="188"/>
        <end position="197"/>
    </location>
</feature>
<sequence length="248" mass="26658">MGSENSIDHSTARISFSDDLHLREADSTPATEQVLSTSSDTNSDFDFCKLGHEEFEFPPADELFSEGIIIPVQIRKSYSGAVKSSAISASVAADGSESEVVDSTKASLIREEKRGLKSLWRFRRSSSLNGDQKKSYLSICSLPLLLRSNSAGSVSAANPKISGKNQSLNSEIKLPALSSRASSSSSLCISQRPPTSNSKKRNYGYGVRSTSSAPVLNVPPPYIAKGTSDLLGLASFFRNSKLKNTKKP</sequence>
<accession>A0AAD3S404</accession>
<dbReference type="Proteomes" id="UP001279734">
    <property type="component" value="Unassembled WGS sequence"/>
</dbReference>
<dbReference type="AlphaFoldDB" id="A0AAD3S404"/>